<dbReference type="EMBL" id="UINC01024398">
    <property type="protein sequence ID" value="SVA97924.1"/>
    <property type="molecule type" value="Genomic_DNA"/>
</dbReference>
<reference evidence="1" key="1">
    <citation type="submission" date="2018-05" db="EMBL/GenBank/DDBJ databases">
        <authorList>
            <person name="Lanie J.A."/>
            <person name="Ng W.-L."/>
            <person name="Kazmierczak K.M."/>
            <person name="Andrzejewski T.M."/>
            <person name="Davidsen T.M."/>
            <person name="Wayne K.J."/>
            <person name="Tettelin H."/>
            <person name="Glass J.I."/>
            <person name="Rusch D."/>
            <person name="Podicherti R."/>
            <person name="Tsui H.-C.T."/>
            <person name="Winkler M.E."/>
        </authorList>
    </citation>
    <scope>NUCLEOTIDE SEQUENCE</scope>
</reference>
<accession>A0A382A941</accession>
<dbReference type="InterPro" id="IPR032710">
    <property type="entry name" value="NTF2-like_dom_sf"/>
</dbReference>
<organism evidence="1">
    <name type="scientific">marine metagenome</name>
    <dbReference type="NCBI Taxonomy" id="408172"/>
    <lineage>
        <taxon>unclassified sequences</taxon>
        <taxon>metagenomes</taxon>
        <taxon>ecological metagenomes</taxon>
    </lineage>
</organism>
<evidence type="ECO:0008006" key="2">
    <source>
        <dbReference type="Google" id="ProtNLM"/>
    </source>
</evidence>
<sequence length="172" mass="19240">MINRCIQEIASLTKEITVKMLWLFALSGVLLASESMADDKEDVVGAIEQAWKDIALKNPTPEGHPDGWWVATSEGGLWQFLSKEEFGAMITESPNVLDFDPHHINVRMVGEKQDVAYAAYYLVGNILDADRKVIVKNYRTRASQVWVKLDGRWVEIGSHYSPLYGGSGVVLD</sequence>
<evidence type="ECO:0000313" key="1">
    <source>
        <dbReference type="EMBL" id="SVA97924.1"/>
    </source>
</evidence>
<name>A0A382A941_9ZZZZ</name>
<gene>
    <name evidence="1" type="ORF">METZ01_LOCUS150778</name>
</gene>
<dbReference type="SUPFAM" id="SSF54427">
    <property type="entry name" value="NTF2-like"/>
    <property type="match status" value="1"/>
</dbReference>
<dbReference type="AlphaFoldDB" id="A0A382A941"/>
<proteinExistence type="predicted"/>
<protein>
    <recommendedName>
        <fullName evidence="2">DUF4440 domain-containing protein</fullName>
    </recommendedName>
</protein>
<dbReference type="Gene3D" id="3.10.450.50">
    <property type="match status" value="1"/>
</dbReference>